<evidence type="ECO:0000256" key="1">
    <source>
        <dbReference type="SAM" id="MobiDB-lite"/>
    </source>
</evidence>
<comment type="caution">
    <text evidence="2">The sequence shown here is derived from an EMBL/GenBank/DDBJ whole genome shotgun (WGS) entry which is preliminary data.</text>
</comment>
<dbReference type="AlphaFoldDB" id="A0A8H7B566"/>
<name>A0A8H7B566_9PLEO</name>
<evidence type="ECO:0000313" key="3">
    <source>
        <dbReference type="Proteomes" id="UP000596902"/>
    </source>
</evidence>
<keyword evidence="3" id="KW-1185">Reference proteome</keyword>
<feature type="region of interest" description="Disordered" evidence="1">
    <location>
        <begin position="331"/>
        <end position="392"/>
    </location>
</feature>
<gene>
    <name evidence="2" type="ORF">GT037_006077</name>
</gene>
<dbReference type="EMBL" id="JAAABM010000007">
    <property type="protein sequence ID" value="KAF7676572.1"/>
    <property type="molecule type" value="Genomic_DNA"/>
</dbReference>
<organism evidence="2 3">
    <name type="scientific">Alternaria burnsii</name>
    <dbReference type="NCBI Taxonomy" id="1187904"/>
    <lineage>
        <taxon>Eukaryota</taxon>
        <taxon>Fungi</taxon>
        <taxon>Dikarya</taxon>
        <taxon>Ascomycota</taxon>
        <taxon>Pezizomycotina</taxon>
        <taxon>Dothideomycetes</taxon>
        <taxon>Pleosporomycetidae</taxon>
        <taxon>Pleosporales</taxon>
        <taxon>Pleosporineae</taxon>
        <taxon>Pleosporaceae</taxon>
        <taxon>Alternaria</taxon>
        <taxon>Alternaria sect. Alternaria</taxon>
    </lineage>
</organism>
<feature type="region of interest" description="Disordered" evidence="1">
    <location>
        <begin position="526"/>
        <end position="551"/>
    </location>
</feature>
<feature type="compositionally biased region" description="Low complexity" evidence="1">
    <location>
        <begin position="526"/>
        <end position="545"/>
    </location>
</feature>
<dbReference type="Proteomes" id="UP000596902">
    <property type="component" value="Unassembled WGS sequence"/>
</dbReference>
<dbReference type="GeneID" id="62204302"/>
<reference evidence="2" key="1">
    <citation type="submission" date="2020-01" db="EMBL/GenBank/DDBJ databases">
        <authorList>
            <person name="Feng Z.H.Z."/>
        </authorList>
    </citation>
    <scope>NUCLEOTIDE SEQUENCE</scope>
    <source>
        <strain evidence="2">CBS107.38</strain>
    </source>
</reference>
<dbReference type="RefSeq" id="XP_038786813.1">
    <property type="nucleotide sequence ID" value="XM_038931124.1"/>
</dbReference>
<protein>
    <submittedName>
        <fullName evidence="2">Uncharacterized protein</fullName>
    </submittedName>
</protein>
<feature type="compositionally biased region" description="Polar residues" evidence="1">
    <location>
        <begin position="1"/>
        <end position="16"/>
    </location>
</feature>
<accession>A0A8H7B566</accession>
<feature type="compositionally biased region" description="Polar residues" evidence="1">
    <location>
        <begin position="359"/>
        <end position="368"/>
    </location>
</feature>
<evidence type="ECO:0000313" key="2">
    <source>
        <dbReference type="EMBL" id="KAF7676572.1"/>
    </source>
</evidence>
<sequence length="565" mass="61549">MATRDTNGPSTYTIPLQASEGLPSLRPGTNAAPGAHVLPYGVTHAQEEYPALRQDFDFVDPPHAPLASAFDVDAFIATFDFTDAGNLVDSNSPPQKATAQSWADNLEADPGPVRQSVTQLTGKKRTISLSLPLDIVNKRRKSTRKSFTSQIEQPTSSFYGLPADQLVTSQQSPHVLHTNVHLSRSQSTPSTMTEEVQKSKRSLQCAFRKAQAKLGLPYTCTAAPVTTVSAVRTHLTRRLPKGRPPHLPFLKLCTTCNEDLLDEHEFEAYHAKDGLKCETPRQQRKGDAGQQEQYDILCSKVETYIITQGNQRSATNSTTAEIDDRLLSSMPILHDPDLTPELPVSTQASDTVAEPPSSPLQCKTSSYSRKAKDNPLEEGQKPPLFMEPDLCMADSHSGTDGSVIIAAYQHISNNVDGSMDEPTLPERPGVGFATCGCTSSHGIDSDVGRTVSMESTMDIESMSWNEIHSHVATLHEPSWNPLSLSHRSPHPAQFFDHPTFEIRLATPPARLVPSVSFSEDSWDSSIQSTTALQSEHSTTSSSTDPPESHCDIEGCSTVFSGVHPL</sequence>
<proteinExistence type="predicted"/>
<reference evidence="2" key="2">
    <citation type="submission" date="2020-08" db="EMBL/GenBank/DDBJ databases">
        <title>Draft Genome Sequence of Cumin Blight Pathogen Alternaria burnsii.</title>
        <authorList>
            <person name="Feng Z."/>
        </authorList>
    </citation>
    <scope>NUCLEOTIDE SEQUENCE</scope>
    <source>
        <strain evidence="2">CBS107.38</strain>
    </source>
</reference>
<feature type="compositionally biased region" description="Basic and acidic residues" evidence="1">
    <location>
        <begin position="370"/>
        <end position="380"/>
    </location>
</feature>
<feature type="region of interest" description="Disordered" evidence="1">
    <location>
        <begin position="1"/>
        <end position="30"/>
    </location>
</feature>